<gene>
    <name evidence="1" type="ORF">EUGRSUZ_I01629</name>
</gene>
<dbReference type="AlphaFoldDB" id="A0A059AP98"/>
<reference evidence="1" key="1">
    <citation type="submission" date="2013-07" db="EMBL/GenBank/DDBJ databases">
        <title>The genome of Eucalyptus grandis.</title>
        <authorList>
            <person name="Schmutz J."/>
            <person name="Hayes R."/>
            <person name="Myburg A."/>
            <person name="Tuskan G."/>
            <person name="Grattapaglia D."/>
            <person name="Rokhsar D.S."/>
        </authorList>
    </citation>
    <scope>NUCLEOTIDE SEQUENCE</scope>
    <source>
        <tissue evidence="1">Leaf extractions</tissue>
    </source>
</reference>
<name>A0A059AP98_EUCGR</name>
<organism evidence="1">
    <name type="scientific">Eucalyptus grandis</name>
    <name type="common">Flooded gum</name>
    <dbReference type="NCBI Taxonomy" id="71139"/>
    <lineage>
        <taxon>Eukaryota</taxon>
        <taxon>Viridiplantae</taxon>
        <taxon>Streptophyta</taxon>
        <taxon>Embryophyta</taxon>
        <taxon>Tracheophyta</taxon>
        <taxon>Spermatophyta</taxon>
        <taxon>Magnoliopsida</taxon>
        <taxon>eudicotyledons</taxon>
        <taxon>Gunneridae</taxon>
        <taxon>Pentapetalae</taxon>
        <taxon>rosids</taxon>
        <taxon>malvids</taxon>
        <taxon>Myrtales</taxon>
        <taxon>Myrtaceae</taxon>
        <taxon>Myrtoideae</taxon>
        <taxon>Eucalypteae</taxon>
        <taxon>Eucalyptus</taxon>
    </lineage>
</organism>
<proteinExistence type="predicted"/>
<dbReference type="InParanoid" id="A0A059AP98"/>
<accession>A0A059AP98</accession>
<dbReference type="EMBL" id="KK198761">
    <property type="protein sequence ID" value="KCW55812.1"/>
    <property type="molecule type" value="Genomic_DNA"/>
</dbReference>
<dbReference type="Gramene" id="KCW55812">
    <property type="protein sequence ID" value="KCW55812"/>
    <property type="gene ID" value="EUGRSUZ_I01629"/>
</dbReference>
<evidence type="ECO:0000313" key="1">
    <source>
        <dbReference type="EMBL" id="KCW55812.1"/>
    </source>
</evidence>
<protein>
    <submittedName>
        <fullName evidence="1">Uncharacterized protein</fullName>
    </submittedName>
</protein>
<sequence length="97" mass="11053">MQGCTCIEFRDENDSTGLYIYPSSSSCVHLQTHLFSIIWLCNLIKQIALAFIQVNIKVIKVNSCMFMHLNNPVQASVSAQLEYFTVLQYAHQLVLLI</sequence>